<sequence length="108" mass="11732">MLMLMLMLKLNIGSMGKSAEATRATITTTIYLTLRAHCPSLLPVLLVLSLLVLTATGLILPMIDWMHNLPPTLVRPLELLDRLSFTAQCRPGLLPAALDVTLVLGWGA</sequence>
<dbReference type="AlphaFoldDB" id="A0AAV9Q4F4"/>
<feature type="transmembrane region" description="Helical" evidence="1">
    <location>
        <begin position="41"/>
        <end position="63"/>
    </location>
</feature>
<evidence type="ECO:0008006" key="5">
    <source>
        <dbReference type="Google" id="ProtNLM"/>
    </source>
</evidence>
<keyword evidence="1" id="KW-1133">Transmembrane helix</keyword>
<keyword evidence="1" id="KW-0472">Membrane</keyword>
<protein>
    <recommendedName>
        <fullName evidence="5">NADH:ubiquinone reductase (H(+)-translocating)</fullName>
    </recommendedName>
</protein>
<evidence type="ECO:0000313" key="3">
    <source>
        <dbReference type="EMBL" id="KAK5534014.1"/>
    </source>
</evidence>
<feature type="signal peptide" evidence="2">
    <location>
        <begin position="1"/>
        <end position="21"/>
    </location>
</feature>
<evidence type="ECO:0000313" key="4">
    <source>
        <dbReference type="Proteomes" id="UP001345827"/>
    </source>
</evidence>
<reference evidence="3 4" key="1">
    <citation type="submission" date="2023-06" db="EMBL/GenBank/DDBJ databases">
        <title>Black Yeasts Isolated from many extreme environments.</title>
        <authorList>
            <person name="Coleine C."/>
            <person name="Stajich J.E."/>
            <person name="Selbmann L."/>
        </authorList>
    </citation>
    <scope>NUCLEOTIDE SEQUENCE [LARGE SCALE GENOMIC DNA]</scope>
    <source>
        <strain evidence="3 4">CCFEE 5887</strain>
    </source>
</reference>
<comment type="caution">
    <text evidence="3">The sequence shown here is derived from an EMBL/GenBank/DDBJ whole genome shotgun (WGS) entry which is preliminary data.</text>
</comment>
<organism evidence="3 4">
    <name type="scientific">Vermiconidia calcicola</name>
    <dbReference type="NCBI Taxonomy" id="1690605"/>
    <lineage>
        <taxon>Eukaryota</taxon>
        <taxon>Fungi</taxon>
        <taxon>Dikarya</taxon>
        <taxon>Ascomycota</taxon>
        <taxon>Pezizomycotina</taxon>
        <taxon>Dothideomycetes</taxon>
        <taxon>Dothideomycetidae</taxon>
        <taxon>Mycosphaerellales</taxon>
        <taxon>Extremaceae</taxon>
        <taxon>Vermiconidia</taxon>
    </lineage>
</organism>
<dbReference type="Proteomes" id="UP001345827">
    <property type="component" value="Unassembled WGS sequence"/>
</dbReference>
<accession>A0AAV9Q4F4</accession>
<proteinExistence type="predicted"/>
<evidence type="ECO:0000256" key="2">
    <source>
        <dbReference type="SAM" id="SignalP"/>
    </source>
</evidence>
<gene>
    <name evidence="3" type="ORF">LTR25_006994</name>
</gene>
<evidence type="ECO:0000256" key="1">
    <source>
        <dbReference type="SAM" id="Phobius"/>
    </source>
</evidence>
<feature type="chain" id="PRO_5043440708" description="NADH:ubiquinone reductase (H(+)-translocating)" evidence="2">
    <location>
        <begin position="22"/>
        <end position="108"/>
    </location>
</feature>
<keyword evidence="1" id="KW-0812">Transmembrane</keyword>
<dbReference type="EMBL" id="JAXLQG010000012">
    <property type="protein sequence ID" value="KAK5534014.1"/>
    <property type="molecule type" value="Genomic_DNA"/>
</dbReference>
<name>A0AAV9Q4F4_9PEZI</name>
<keyword evidence="2" id="KW-0732">Signal</keyword>
<keyword evidence="4" id="KW-1185">Reference proteome</keyword>